<protein>
    <submittedName>
        <fullName evidence="2">ABC-type Fe3+-hydroxamate transport system, periplasmic component</fullName>
    </submittedName>
</protein>
<dbReference type="InterPro" id="IPR050902">
    <property type="entry name" value="ABC_Transporter_SBP"/>
</dbReference>
<dbReference type="RefSeq" id="WP_009071293.1">
    <property type="nucleotide sequence ID" value="NZ_JH597761.1"/>
</dbReference>
<dbReference type="SUPFAM" id="SSF53807">
    <property type="entry name" value="Helical backbone' metal receptor"/>
    <property type="match status" value="1"/>
</dbReference>
<evidence type="ECO:0000259" key="1">
    <source>
        <dbReference type="PROSITE" id="PS50983"/>
    </source>
</evidence>
<dbReference type="STRING" id="671065.MetMK1DRAFT_00010430"/>
<dbReference type="EMBL" id="JH597761">
    <property type="protein sequence ID" value="EHP70540.1"/>
    <property type="molecule type" value="Genomic_DNA"/>
</dbReference>
<dbReference type="PANTHER" id="PTHR30535:SF34">
    <property type="entry name" value="MOLYBDATE-BINDING PROTEIN MOLA"/>
    <property type="match status" value="1"/>
</dbReference>
<evidence type="ECO:0000313" key="3">
    <source>
        <dbReference type="Proteomes" id="UP000003980"/>
    </source>
</evidence>
<dbReference type="Pfam" id="PF01497">
    <property type="entry name" value="Peripla_BP_2"/>
    <property type="match status" value="1"/>
</dbReference>
<feature type="domain" description="Fe/B12 periplasmic-binding" evidence="1">
    <location>
        <begin position="55"/>
        <end position="321"/>
    </location>
</feature>
<accession>H2C2R9</accession>
<dbReference type="Gene3D" id="3.40.50.1980">
    <property type="entry name" value="Nitrogenase molybdenum iron protein domain"/>
    <property type="match status" value="2"/>
</dbReference>
<dbReference type="PANTHER" id="PTHR30535">
    <property type="entry name" value="VITAMIN B12-BINDING PROTEIN"/>
    <property type="match status" value="1"/>
</dbReference>
<dbReference type="Proteomes" id="UP000003980">
    <property type="component" value="Unassembled WGS sequence"/>
</dbReference>
<reference evidence="2 3" key="1">
    <citation type="submission" date="2012-01" db="EMBL/GenBank/DDBJ databases">
        <title>Improved High-Quality Draft sequence of Metallosphaera yellowstonensis MK1.</title>
        <authorList>
            <consortium name="US DOE Joint Genome Institute"/>
            <person name="Lucas S."/>
            <person name="Han J."/>
            <person name="Cheng J.-F."/>
            <person name="Goodwin L."/>
            <person name="Pitluck S."/>
            <person name="Peters L."/>
            <person name="Teshima H."/>
            <person name="Detter J.C."/>
            <person name="Han C."/>
            <person name="Tapia R."/>
            <person name="Land M."/>
            <person name="Hauser L."/>
            <person name="Kyrpides N."/>
            <person name="Kozubal M."/>
            <person name="Macur R.E."/>
            <person name="Jay Z."/>
            <person name="Inskeep W."/>
            <person name="Woyke T."/>
        </authorList>
    </citation>
    <scope>NUCLEOTIDE SEQUENCE [LARGE SCALE GENOMIC DNA]</scope>
    <source>
        <strain evidence="2 3">MK1</strain>
    </source>
</reference>
<organism evidence="2 3">
    <name type="scientific">Metallosphaera yellowstonensis MK1</name>
    <dbReference type="NCBI Taxonomy" id="671065"/>
    <lineage>
        <taxon>Archaea</taxon>
        <taxon>Thermoproteota</taxon>
        <taxon>Thermoprotei</taxon>
        <taxon>Sulfolobales</taxon>
        <taxon>Sulfolobaceae</taxon>
        <taxon>Metallosphaera</taxon>
    </lineage>
</organism>
<name>H2C2R9_9CREN</name>
<proteinExistence type="predicted"/>
<dbReference type="eggNOG" id="arCOG04233">
    <property type="taxonomic scope" value="Archaea"/>
</dbReference>
<dbReference type="PROSITE" id="PS50983">
    <property type="entry name" value="FE_B12_PBP"/>
    <property type="match status" value="1"/>
</dbReference>
<evidence type="ECO:0000313" key="2">
    <source>
        <dbReference type="EMBL" id="EHP70540.1"/>
    </source>
</evidence>
<dbReference type="AlphaFoldDB" id="H2C2R9"/>
<dbReference type="HOGENOM" id="CLU_056492_0_0_2"/>
<keyword evidence="3" id="KW-1185">Reference proteome</keyword>
<dbReference type="OrthoDB" id="24039at2157"/>
<dbReference type="InterPro" id="IPR002491">
    <property type="entry name" value="ABC_transptr_periplasmic_BD"/>
</dbReference>
<gene>
    <name evidence="2" type="ORF">MetMK1DRAFT_00010430</name>
</gene>
<sequence length="338" mass="36718">MNVKLLLGTVIVVVILIAMATYALYSHIQGTGTSPASQGPTKLNTTVTLPPWDQRLVSLAPSDTQILISLGLGKHLIGMDSYSFSLLQQLNYTSLVPSNVSIFQQISPPNVSGLLLLNPSLVVGEEGLLGSGAGQIEKAGLNLTLTNNDYASNFTQVEQGILNLSKSLGLQSRGQQVVNWMNSKISQFSREGNVTIAYLIWICPEYQFYTAGGNVFINNIIQLSGGVNVFQNQSGYPLLGPSSLTLADPQVIVVQEMYNVSYTEYMISHIPGIQSTKAYQDHRIYILSENLPTEILNEPGPLSVYGIPLMESIVSGTTPSYVNSSYVMKEYNVSLPVF</sequence>